<evidence type="ECO:0000256" key="1">
    <source>
        <dbReference type="ARBA" id="ARBA00004201"/>
    </source>
</evidence>
<dbReference type="SMART" id="SM00490">
    <property type="entry name" value="HELICc"/>
    <property type="match status" value="1"/>
</dbReference>
<comment type="subunit">
    <text evidence="14">eIF4F is a multi-subunit complex, the composition of which varies with external and internal environmental conditions. It is composed of at least EIF4A, EIF4E and EIF4G.</text>
</comment>
<evidence type="ECO:0000256" key="16">
    <source>
        <dbReference type="ARBA" id="ARBA00038316"/>
    </source>
</evidence>
<evidence type="ECO:0000256" key="5">
    <source>
        <dbReference type="ARBA" id="ARBA00022741"/>
    </source>
</evidence>
<dbReference type="PROSITE" id="PS51194">
    <property type="entry name" value="HELICASE_CTER"/>
    <property type="match status" value="1"/>
</dbReference>
<organism evidence="24 25">
    <name type="scientific">Acrasis kona</name>
    <dbReference type="NCBI Taxonomy" id="1008807"/>
    <lineage>
        <taxon>Eukaryota</taxon>
        <taxon>Discoba</taxon>
        <taxon>Heterolobosea</taxon>
        <taxon>Tetramitia</taxon>
        <taxon>Eutetramitia</taxon>
        <taxon>Acrasidae</taxon>
        <taxon>Acrasis</taxon>
    </lineage>
</organism>
<comment type="caution">
    <text evidence="24">The sequence shown here is derived from an EMBL/GenBank/DDBJ whole genome shotgun (WGS) entry which is preliminary data.</text>
</comment>
<comment type="similarity">
    <text evidence="11">Belongs to the DEAD box helicase family. eIF4A subfamily.</text>
</comment>
<dbReference type="Gene3D" id="3.40.50.300">
    <property type="entry name" value="P-loop containing nucleotide triphosphate hydrolases"/>
    <property type="match status" value="2"/>
</dbReference>
<keyword evidence="6 19" id="KW-0378">Hydrolase</keyword>
<protein>
    <recommendedName>
        <fullName evidence="12">Probable eukaryotic initiation factor 4A</fullName>
        <ecNumber evidence="2">3.6.4.13</ecNumber>
    </recommendedName>
    <alternativeName>
        <fullName evidence="15">ATP-dependent RNA helicase eIF4A</fullName>
    </alternativeName>
</protein>
<keyword evidence="4" id="KW-0396">Initiation factor</keyword>
<evidence type="ECO:0000256" key="4">
    <source>
        <dbReference type="ARBA" id="ARBA00022540"/>
    </source>
</evidence>
<dbReference type="GO" id="GO:0000932">
    <property type="term" value="C:P-body"/>
    <property type="evidence" value="ECO:0007669"/>
    <property type="project" value="UniProtKB-SubCell"/>
</dbReference>
<evidence type="ECO:0000259" key="22">
    <source>
        <dbReference type="PROSITE" id="PS51194"/>
    </source>
</evidence>
<dbReference type="PROSITE" id="PS51195">
    <property type="entry name" value="Q_MOTIF"/>
    <property type="match status" value="1"/>
</dbReference>
<dbReference type="Pfam" id="PF00270">
    <property type="entry name" value="DEAD"/>
    <property type="match status" value="1"/>
</dbReference>
<evidence type="ECO:0000256" key="20">
    <source>
        <dbReference type="SAM" id="MobiDB-lite"/>
    </source>
</evidence>
<dbReference type="PANTHER" id="PTHR47960">
    <property type="entry name" value="DEAD-BOX ATP-DEPENDENT RNA HELICASE 50"/>
    <property type="match status" value="1"/>
</dbReference>
<feature type="compositionally biased region" description="Polar residues" evidence="20">
    <location>
        <begin position="145"/>
        <end position="156"/>
    </location>
</feature>
<evidence type="ECO:0000256" key="15">
    <source>
        <dbReference type="ARBA" id="ARBA00030297"/>
    </source>
</evidence>
<dbReference type="FunFam" id="3.40.50.300:FF:000114">
    <property type="entry name" value="ATP-dependent RNA helicase DDX6"/>
    <property type="match status" value="1"/>
</dbReference>
<keyword evidence="9" id="KW-0694">RNA-binding</keyword>
<evidence type="ECO:0000256" key="17">
    <source>
        <dbReference type="ARBA" id="ARBA00047984"/>
    </source>
</evidence>
<evidence type="ECO:0000256" key="2">
    <source>
        <dbReference type="ARBA" id="ARBA00012552"/>
    </source>
</evidence>
<dbReference type="InterPro" id="IPR027417">
    <property type="entry name" value="P-loop_NTPase"/>
</dbReference>
<comment type="catalytic activity">
    <reaction evidence="17">
        <text>ATP + H2O = ADP + phosphate + H(+)</text>
        <dbReference type="Rhea" id="RHEA:13065"/>
        <dbReference type="ChEBI" id="CHEBI:15377"/>
        <dbReference type="ChEBI" id="CHEBI:15378"/>
        <dbReference type="ChEBI" id="CHEBI:30616"/>
        <dbReference type="ChEBI" id="CHEBI:43474"/>
        <dbReference type="ChEBI" id="CHEBI:456216"/>
        <dbReference type="EC" id="3.6.4.13"/>
    </reaction>
</comment>
<dbReference type="AlphaFoldDB" id="A0AAW2YHU1"/>
<feature type="domain" description="Helicase C-terminal" evidence="22">
    <location>
        <begin position="442"/>
        <end position="602"/>
    </location>
</feature>
<name>A0AAW2YHU1_9EUKA</name>
<evidence type="ECO:0000256" key="8">
    <source>
        <dbReference type="ARBA" id="ARBA00022840"/>
    </source>
</evidence>
<dbReference type="InterPro" id="IPR001650">
    <property type="entry name" value="Helicase_C-like"/>
</dbReference>
<evidence type="ECO:0000256" key="11">
    <source>
        <dbReference type="ARBA" id="ARBA00024352"/>
    </source>
</evidence>
<dbReference type="InterPro" id="IPR014001">
    <property type="entry name" value="Helicase_ATP-bd"/>
</dbReference>
<feature type="compositionally biased region" description="Polar residues" evidence="20">
    <location>
        <begin position="31"/>
        <end position="46"/>
    </location>
</feature>
<evidence type="ECO:0000259" key="23">
    <source>
        <dbReference type="PROSITE" id="PS51195"/>
    </source>
</evidence>
<keyword evidence="3" id="KW-0963">Cytoplasm</keyword>
<keyword evidence="5 19" id="KW-0547">Nucleotide-binding</keyword>
<dbReference type="Pfam" id="PF00271">
    <property type="entry name" value="Helicase_C"/>
    <property type="match status" value="1"/>
</dbReference>
<feature type="compositionally biased region" description="Low complexity" evidence="20">
    <location>
        <begin position="163"/>
        <end position="184"/>
    </location>
</feature>
<dbReference type="InterPro" id="IPR011545">
    <property type="entry name" value="DEAD/DEAH_box_helicase_dom"/>
</dbReference>
<evidence type="ECO:0000259" key="21">
    <source>
        <dbReference type="PROSITE" id="PS51192"/>
    </source>
</evidence>
<evidence type="ECO:0000313" key="25">
    <source>
        <dbReference type="Proteomes" id="UP001431209"/>
    </source>
</evidence>
<feature type="compositionally biased region" description="Low complexity" evidence="20">
    <location>
        <begin position="54"/>
        <end position="66"/>
    </location>
</feature>
<comment type="subcellular location">
    <subcellularLocation>
        <location evidence="1">Cytoplasm</location>
        <location evidence="1">P-body</location>
    </subcellularLocation>
</comment>
<evidence type="ECO:0000256" key="19">
    <source>
        <dbReference type="RuleBase" id="RU000492"/>
    </source>
</evidence>
<dbReference type="InterPro" id="IPR000629">
    <property type="entry name" value="RNA-helicase_DEAD-box_CS"/>
</dbReference>
<dbReference type="CDD" id="cd17940">
    <property type="entry name" value="DEADc_DDX6"/>
    <property type="match status" value="1"/>
</dbReference>
<evidence type="ECO:0000256" key="18">
    <source>
        <dbReference type="PROSITE-ProRule" id="PRU00552"/>
    </source>
</evidence>
<dbReference type="InterPro" id="IPR014014">
    <property type="entry name" value="RNA_helicase_DEAD_Q_motif"/>
</dbReference>
<dbReference type="GO" id="GO:0003723">
    <property type="term" value="F:RNA binding"/>
    <property type="evidence" value="ECO:0007669"/>
    <property type="project" value="UniProtKB-KW"/>
</dbReference>
<evidence type="ECO:0000313" key="24">
    <source>
        <dbReference type="EMBL" id="KAL0476825.1"/>
    </source>
</evidence>
<dbReference type="GO" id="GO:0003743">
    <property type="term" value="F:translation initiation factor activity"/>
    <property type="evidence" value="ECO:0007669"/>
    <property type="project" value="UniProtKB-KW"/>
</dbReference>
<dbReference type="EC" id="3.6.4.13" evidence="2"/>
<comment type="function">
    <text evidence="13">ATP-dependent RNA helicase which is a subunit of the eIF4F complex involved in cap recognition and is required for mRNA binding to ribosome. In the current model of translation initiation, eIF4A unwinds RNA secondary structures in the 5'-UTR of mRNAs which is necessary to allow efficient binding of the small ribosomal subunit, and subsequent scanning for the initiator codon.</text>
</comment>
<evidence type="ECO:0000256" key="3">
    <source>
        <dbReference type="ARBA" id="ARBA00022490"/>
    </source>
</evidence>
<keyword evidence="7 19" id="KW-0347">Helicase</keyword>
<evidence type="ECO:0000256" key="7">
    <source>
        <dbReference type="ARBA" id="ARBA00022806"/>
    </source>
</evidence>
<evidence type="ECO:0000256" key="14">
    <source>
        <dbReference type="ARBA" id="ARBA00025917"/>
    </source>
</evidence>
<gene>
    <name evidence="24" type="ORF">AKO1_005622</name>
</gene>
<dbReference type="SMART" id="SM00487">
    <property type="entry name" value="DEXDc"/>
    <property type="match status" value="1"/>
</dbReference>
<feature type="compositionally biased region" description="Low complexity" evidence="20">
    <location>
        <begin position="75"/>
        <end position="115"/>
    </location>
</feature>
<dbReference type="SUPFAM" id="SSF52540">
    <property type="entry name" value="P-loop containing nucleoside triphosphate hydrolases"/>
    <property type="match status" value="1"/>
</dbReference>
<feature type="region of interest" description="Disordered" evidence="20">
    <location>
        <begin position="1"/>
        <end position="214"/>
    </location>
</feature>
<dbReference type="GO" id="GO:0003724">
    <property type="term" value="F:RNA helicase activity"/>
    <property type="evidence" value="ECO:0007669"/>
    <property type="project" value="UniProtKB-EC"/>
</dbReference>
<feature type="compositionally biased region" description="Low complexity" evidence="20">
    <location>
        <begin position="7"/>
        <end position="30"/>
    </location>
</feature>
<feature type="short sequence motif" description="Q motif" evidence="18">
    <location>
        <begin position="231"/>
        <end position="259"/>
    </location>
</feature>
<dbReference type="FunFam" id="3.40.50.300:FF:000364">
    <property type="entry name" value="ATP-dependent RNA helicase DDX6"/>
    <property type="match status" value="1"/>
</dbReference>
<dbReference type="GO" id="GO:0016787">
    <property type="term" value="F:hydrolase activity"/>
    <property type="evidence" value="ECO:0007669"/>
    <property type="project" value="UniProtKB-KW"/>
</dbReference>
<evidence type="ECO:0000256" key="12">
    <source>
        <dbReference type="ARBA" id="ARBA00024417"/>
    </source>
</evidence>
<dbReference type="EMBL" id="JAOPGA020000108">
    <property type="protein sequence ID" value="KAL0476825.1"/>
    <property type="molecule type" value="Genomic_DNA"/>
</dbReference>
<keyword evidence="10" id="KW-0648">Protein biosynthesis</keyword>
<feature type="compositionally biased region" description="Basic and acidic residues" evidence="20">
    <location>
        <begin position="205"/>
        <end position="214"/>
    </location>
</feature>
<feature type="domain" description="DEAD-box RNA helicase Q" evidence="23">
    <location>
        <begin position="231"/>
        <end position="259"/>
    </location>
</feature>
<evidence type="ECO:0000256" key="10">
    <source>
        <dbReference type="ARBA" id="ARBA00022917"/>
    </source>
</evidence>
<evidence type="ECO:0000256" key="13">
    <source>
        <dbReference type="ARBA" id="ARBA00024769"/>
    </source>
</evidence>
<dbReference type="GO" id="GO:0005524">
    <property type="term" value="F:ATP binding"/>
    <property type="evidence" value="ECO:0007669"/>
    <property type="project" value="UniProtKB-KW"/>
</dbReference>
<dbReference type="PROSITE" id="PS51192">
    <property type="entry name" value="HELICASE_ATP_BIND_1"/>
    <property type="match status" value="1"/>
</dbReference>
<keyword evidence="25" id="KW-1185">Reference proteome</keyword>
<dbReference type="CDD" id="cd18787">
    <property type="entry name" value="SF2_C_DEAD"/>
    <property type="match status" value="1"/>
</dbReference>
<reference evidence="24 25" key="1">
    <citation type="submission" date="2024-03" db="EMBL/GenBank/DDBJ databases">
        <title>The Acrasis kona genome and developmental transcriptomes reveal deep origins of eukaryotic multicellular pathways.</title>
        <authorList>
            <person name="Sheikh S."/>
            <person name="Fu C.-J."/>
            <person name="Brown M.W."/>
            <person name="Baldauf S.L."/>
        </authorList>
    </citation>
    <scope>NUCLEOTIDE SEQUENCE [LARGE SCALE GENOMIC DNA]</scope>
    <source>
        <strain evidence="24 25">ATCC MYA-3509</strain>
    </source>
</reference>
<keyword evidence="8 19" id="KW-0067">ATP-binding</keyword>
<proteinExistence type="inferred from homology"/>
<dbReference type="PROSITE" id="PS00039">
    <property type="entry name" value="DEAD_ATP_HELICASE"/>
    <property type="match status" value="1"/>
</dbReference>
<accession>A0AAW2YHU1</accession>
<dbReference type="Proteomes" id="UP001431209">
    <property type="component" value="Unassembled WGS sequence"/>
</dbReference>
<comment type="similarity">
    <text evidence="16">Belongs to the DEAD box helicase family. DDX6/DHH1 subfamily.</text>
</comment>
<evidence type="ECO:0000256" key="9">
    <source>
        <dbReference type="ARBA" id="ARBA00022884"/>
    </source>
</evidence>
<feature type="domain" description="Helicase ATP-binding" evidence="21">
    <location>
        <begin position="262"/>
        <end position="432"/>
    </location>
</feature>
<sequence>MSQRSVTQTTTNAVAQQAQPTTRPQGTTQPNLNNDQSGNKSQTSQQNGGGRGGYNNTRGGPRRYNNSAGRGGGQTSNNQQSGNVGSNNTNNANGQQSQNNNNSGQNNNNRQNNRRPYQNDKKAQYQHHRGLIDTMNKATPGGDSSAPSTSQQTPISYSAAVLSNPSSSTTTNISTGANSNNNEQQVDDDDELSQKTSGLSMGNDEDWKDKLNLPPKDARLKTEDVTLTKGSDFTDFYLKRELLMGIYEKGYEKPSPIQEKTVPIALFGRDILARAKNGTGKTAAFIIPTLEKVDSKKECIQALILVPTRELALQTSHVCKEIGKHLNVEVMVTTGGTSLKDDIMRLYKPVHILVGTPGRVLDLVDKNVADLSKCQMMVMDEADKLLSPEFVPLIEKCISCLPKGRQILLFSATFPVTVKDFRDKHLTNPYEINLMDELTLKGVTQYYAFVEERQKVHCLNTLFSKLQINQSIIFCNSVNRVELLAKKITELGYSCFYIHAKMPQDLRNRVFHDFRNGACRNLVSSDLFTRGIDIQAVNVVINFDFPKNSETYLHRIGRSGRFGHLGLAINFVTYEDRFNLYKIEQELGTEIKPIPPTIDKSLYVA</sequence>
<evidence type="ECO:0000256" key="6">
    <source>
        <dbReference type="ARBA" id="ARBA00022801"/>
    </source>
</evidence>